<evidence type="ECO:0000313" key="2">
    <source>
        <dbReference type="EMBL" id="KFE62763.1"/>
    </source>
</evidence>
<evidence type="ECO:0000313" key="3">
    <source>
        <dbReference type="Proteomes" id="UP000028725"/>
    </source>
</evidence>
<feature type="region of interest" description="Disordered" evidence="1">
    <location>
        <begin position="1"/>
        <end position="45"/>
    </location>
</feature>
<accession>A0A085W500</accession>
<evidence type="ECO:0000256" key="1">
    <source>
        <dbReference type="SAM" id="MobiDB-lite"/>
    </source>
</evidence>
<comment type="caution">
    <text evidence="2">The sequence shown here is derived from an EMBL/GenBank/DDBJ whole genome shotgun (WGS) entry which is preliminary data.</text>
</comment>
<protein>
    <submittedName>
        <fullName evidence="2">Uncharacterized protein</fullName>
    </submittedName>
</protein>
<organism evidence="2 3">
    <name type="scientific">Hyalangium minutum</name>
    <dbReference type="NCBI Taxonomy" id="394096"/>
    <lineage>
        <taxon>Bacteria</taxon>
        <taxon>Pseudomonadati</taxon>
        <taxon>Myxococcota</taxon>
        <taxon>Myxococcia</taxon>
        <taxon>Myxococcales</taxon>
        <taxon>Cystobacterineae</taxon>
        <taxon>Archangiaceae</taxon>
        <taxon>Hyalangium</taxon>
    </lineage>
</organism>
<name>A0A085W500_9BACT</name>
<keyword evidence="3" id="KW-1185">Reference proteome</keyword>
<dbReference type="EMBL" id="JMCB01000020">
    <property type="protein sequence ID" value="KFE62763.1"/>
    <property type="molecule type" value="Genomic_DNA"/>
</dbReference>
<sequence>MLRLLTARHHCQRDHQHRRSAQGVPAHGVTPGRKREARRGIPATR</sequence>
<dbReference type="Proteomes" id="UP000028725">
    <property type="component" value="Unassembled WGS sequence"/>
</dbReference>
<feature type="compositionally biased region" description="Basic residues" evidence="1">
    <location>
        <begin position="1"/>
        <end position="20"/>
    </location>
</feature>
<gene>
    <name evidence="2" type="ORF">DB31_3877</name>
</gene>
<dbReference type="AlphaFoldDB" id="A0A085W500"/>
<reference evidence="2 3" key="1">
    <citation type="submission" date="2014-04" db="EMBL/GenBank/DDBJ databases">
        <title>Genome assembly of Hyalangium minutum DSM 14724.</title>
        <authorList>
            <person name="Sharma G."/>
            <person name="Subramanian S."/>
        </authorList>
    </citation>
    <scope>NUCLEOTIDE SEQUENCE [LARGE SCALE GENOMIC DNA]</scope>
    <source>
        <strain evidence="2 3">DSM 14724</strain>
    </source>
</reference>
<proteinExistence type="predicted"/>